<dbReference type="AlphaFoldDB" id="M7AFD9"/>
<proteinExistence type="predicted"/>
<dbReference type="BioCyc" id="LINT1193029:G11R4-1110-MONOMER"/>
<evidence type="ECO:0000313" key="1">
    <source>
        <dbReference type="EMBL" id="EMP09544.1"/>
    </source>
</evidence>
<dbReference type="PIRSF" id="PIRSF029215">
    <property type="entry name" value="UCP029215"/>
    <property type="match status" value="1"/>
</dbReference>
<protein>
    <submittedName>
        <fullName evidence="1">PF09979 family protein</fullName>
    </submittedName>
</protein>
<accession>M7AFD9</accession>
<gene>
    <name evidence="1" type="ORF">LEP1GSC124_1569</name>
</gene>
<comment type="caution">
    <text evidence="1">The sequence shown here is derived from an EMBL/GenBank/DDBJ whole genome shotgun (WGS) entry which is preliminary data.</text>
</comment>
<organism evidence="1 2">
    <name type="scientific">Leptospira interrogans serovar Pyrogenes str. 200701872</name>
    <dbReference type="NCBI Taxonomy" id="1193029"/>
    <lineage>
        <taxon>Bacteria</taxon>
        <taxon>Pseudomonadati</taxon>
        <taxon>Spirochaetota</taxon>
        <taxon>Spirochaetia</taxon>
        <taxon>Leptospirales</taxon>
        <taxon>Leptospiraceae</taxon>
        <taxon>Leptospira</taxon>
    </lineage>
</organism>
<dbReference type="Proteomes" id="UP000012117">
    <property type="component" value="Unassembled WGS sequence"/>
</dbReference>
<dbReference type="Pfam" id="PF09979">
    <property type="entry name" value="DUF2213"/>
    <property type="match status" value="1"/>
</dbReference>
<sequence>MQRVTSFDTGEIEVYETDEGFLRARVTIARTGVFLYLRDGKVQREAKLPEELFKKSTIDSCRLKPVTDGHPPLNDCGGLITPANYQKYTKGTFGDTVEIVSGDRIQTTEMVYDESLMFSLRAGEKRQVSVGFESWIDKTPGLFPGTNEPYDAVQRDIAVNHLSHVPQGKGGKEVKIHLDSSDEIGYMIQEETMDKVIKKKPIQDGAEDVADQSAPDDQIFKSVFSALQNFFTKFLGEANAVTPVIDDKKTSELQSQIDALKKENEELKKKGETNVPEPNQDAALDNKIKEAADARIKLIDSVKAVVPELRTDGLSDREICLKAIASILPDKKIAQDASDEVVFAVFETALEVAQDKFFLDRPDKASSVRIDEATLDKLRVARLDMREVK</sequence>
<dbReference type="EMBL" id="AKWN02000021">
    <property type="protein sequence ID" value="EMP09544.1"/>
    <property type="molecule type" value="Genomic_DNA"/>
</dbReference>
<evidence type="ECO:0000313" key="2">
    <source>
        <dbReference type="Proteomes" id="UP000012117"/>
    </source>
</evidence>
<reference evidence="1 2" key="1">
    <citation type="submission" date="2013-01" db="EMBL/GenBank/DDBJ databases">
        <authorList>
            <person name="Harkins D.M."/>
            <person name="Durkin A.S."/>
            <person name="Brinkac L.M."/>
            <person name="Haft D.H."/>
            <person name="Selengut J.D."/>
            <person name="Sanka R."/>
            <person name="DePew J."/>
            <person name="Purushe J."/>
            <person name="Picardeau M."/>
            <person name="Werts C."/>
            <person name="Goarant C."/>
            <person name="Vinetz J.M."/>
            <person name="Sutton G.G."/>
            <person name="Nierman W.C."/>
            <person name="Fouts D.E."/>
        </authorList>
    </citation>
    <scope>NUCLEOTIDE SEQUENCE [LARGE SCALE GENOMIC DNA]</scope>
    <source>
        <strain evidence="1 2">200701872</strain>
    </source>
</reference>
<name>M7AFD9_LEPIR</name>
<dbReference type="InterPro" id="IPR016913">
    <property type="entry name" value="UCP029215"/>
</dbReference>